<dbReference type="SUPFAM" id="SSF55874">
    <property type="entry name" value="ATPase domain of HSP90 chaperone/DNA topoisomerase II/histidine kinase"/>
    <property type="match status" value="1"/>
</dbReference>
<dbReference type="InterPro" id="IPR004358">
    <property type="entry name" value="Sig_transdc_His_kin-like_C"/>
</dbReference>
<dbReference type="PIRSF" id="PIRSF036431">
    <property type="entry name" value="STHK_DctB"/>
    <property type="match status" value="1"/>
</dbReference>
<dbReference type="InterPro" id="IPR003661">
    <property type="entry name" value="HisK_dim/P_dom"/>
</dbReference>
<dbReference type="FunFam" id="1.10.287.130:FF:000049">
    <property type="entry name" value="C4-dicarboxylate transport sensor protein DctB"/>
    <property type="match status" value="1"/>
</dbReference>
<dbReference type="InterPro" id="IPR033479">
    <property type="entry name" value="dCache_1"/>
</dbReference>
<dbReference type="CDD" id="cd00082">
    <property type="entry name" value="HisKA"/>
    <property type="match status" value="1"/>
</dbReference>
<evidence type="ECO:0000256" key="6">
    <source>
        <dbReference type="ARBA" id="ARBA00022553"/>
    </source>
</evidence>
<evidence type="ECO:0000256" key="11">
    <source>
        <dbReference type="ARBA" id="ARBA00022840"/>
    </source>
</evidence>
<dbReference type="Gene3D" id="3.30.565.10">
    <property type="entry name" value="Histidine kinase-like ATPase, C-terminal domain"/>
    <property type="match status" value="1"/>
</dbReference>
<evidence type="ECO:0000256" key="17">
    <source>
        <dbReference type="SAM" id="Phobius"/>
    </source>
</evidence>
<keyword evidence="8 17" id="KW-0812">Transmembrane</keyword>
<dbReference type="InterPro" id="IPR005467">
    <property type="entry name" value="His_kinase_dom"/>
</dbReference>
<dbReference type="SMART" id="SM00388">
    <property type="entry name" value="HisKA"/>
    <property type="match status" value="1"/>
</dbReference>
<dbReference type="GO" id="GO:0000155">
    <property type="term" value="F:phosphorelay sensor kinase activity"/>
    <property type="evidence" value="ECO:0007669"/>
    <property type="project" value="InterPro"/>
</dbReference>
<keyword evidence="7" id="KW-0808">Transferase</keyword>
<gene>
    <name evidence="19" type="ORF">GEU84_012660</name>
</gene>
<dbReference type="SMART" id="SM00387">
    <property type="entry name" value="HATPase_c"/>
    <property type="match status" value="1"/>
</dbReference>
<sequence length="589" mass="64137">MLQGDRLATRFYLSEGMSRADTALRLTVNGLEGHLRRYEALPELLADHDDIRALFAPGAEGRRQAMNMWLQETNDVLQSSDIYVMGMDGTTIAASNYQRADSFIGQNFAYRPYFTEAAAGRNGRFYALGTTSGVRGYYFSAPVRGADGAVAGVIVFKIGLDALESSWAGGEFRILVLDTEGIIFMSSEPEWRYTAMLPLTGERSERTTASRRYSDATIGLLPHSRSAEQGMPLLRLANRDAPPQEYLEATQAMPDAGWTVHVLVDTAYLRGQARLAVVALLLLICAAGFGAVLVWQRRARLAERMQMQAAAQVELERRVDERTADLARVNALIEMEIAERRLTEQELRRTQADLVQAGKLAALGQMSAALSHEINQPLAAARNYADSAAILIDRGEPVRARENVGQILSLIDRMAAIAKHLRNVARKPNEPLKDLALPLVVAEAMQIVGNRLQAAGAEVLVDLAPDLPPVRGGAVRLQQVLVNVLSNAADATEDGPDRRIHLTAHAEGDAVVIHIRDHGPGVPAAIAERIFDPFFTTKRVGSGLGLGLSISYNIMKDFGGELRVANDPDGGAVFSLILQSALPRRMAAE</sequence>
<keyword evidence="5" id="KW-0997">Cell inner membrane</keyword>
<evidence type="ECO:0000256" key="9">
    <source>
        <dbReference type="ARBA" id="ARBA00022741"/>
    </source>
</evidence>
<evidence type="ECO:0000256" key="13">
    <source>
        <dbReference type="ARBA" id="ARBA00023012"/>
    </source>
</evidence>
<evidence type="ECO:0000256" key="12">
    <source>
        <dbReference type="ARBA" id="ARBA00022989"/>
    </source>
</evidence>
<dbReference type="CDD" id="cd12914">
    <property type="entry name" value="PDC1_DGC_like"/>
    <property type="match status" value="1"/>
</dbReference>
<dbReference type="Proteomes" id="UP000484076">
    <property type="component" value="Unassembled WGS sequence"/>
</dbReference>
<evidence type="ECO:0000259" key="18">
    <source>
        <dbReference type="PROSITE" id="PS50109"/>
    </source>
</evidence>
<comment type="subcellular location">
    <subcellularLocation>
        <location evidence="2">Cell inner membrane</location>
        <topology evidence="2">Multi-pass membrane protein</topology>
    </subcellularLocation>
</comment>
<keyword evidence="4" id="KW-1003">Cell membrane</keyword>
<keyword evidence="20" id="KW-1185">Reference proteome</keyword>
<evidence type="ECO:0000256" key="2">
    <source>
        <dbReference type="ARBA" id="ARBA00004429"/>
    </source>
</evidence>
<keyword evidence="10 19" id="KW-0418">Kinase</keyword>
<name>A0A8X8GVT1_9RHOB</name>
<accession>A0A8X8GVT1</accession>
<dbReference type="EC" id="2.7.13.3" evidence="3"/>
<dbReference type="Pfam" id="PF02518">
    <property type="entry name" value="HATPase_c"/>
    <property type="match status" value="1"/>
</dbReference>
<dbReference type="Pfam" id="PF02743">
    <property type="entry name" value="dCache_1"/>
    <property type="match status" value="1"/>
</dbReference>
<comment type="catalytic activity">
    <reaction evidence="1">
        <text>ATP + protein L-histidine = ADP + protein N-phospho-L-histidine.</text>
        <dbReference type="EC" id="2.7.13.3"/>
    </reaction>
</comment>
<dbReference type="InterPro" id="IPR003594">
    <property type="entry name" value="HATPase_dom"/>
</dbReference>
<dbReference type="GO" id="GO:0005886">
    <property type="term" value="C:plasma membrane"/>
    <property type="evidence" value="ECO:0007669"/>
    <property type="project" value="UniProtKB-SubCell"/>
</dbReference>
<evidence type="ECO:0000256" key="4">
    <source>
        <dbReference type="ARBA" id="ARBA00022475"/>
    </source>
</evidence>
<dbReference type="FunFam" id="3.30.450.20:FF:000127">
    <property type="entry name" value="C4-dicarboxylate transport sensor protein"/>
    <property type="match status" value="1"/>
</dbReference>
<dbReference type="PRINTS" id="PR00344">
    <property type="entry name" value="BCTRLSENSOR"/>
</dbReference>
<dbReference type="GO" id="GO:0005524">
    <property type="term" value="F:ATP binding"/>
    <property type="evidence" value="ECO:0007669"/>
    <property type="project" value="UniProtKB-KW"/>
</dbReference>
<evidence type="ECO:0000256" key="14">
    <source>
        <dbReference type="ARBA" id="ARBA00023136"/>
    </source>
</evidence>
<comment type="function">
    <text evidence="15">Member of the two-component regulatory system DctB/DctD involved in the transport of C4-dicarboxylates. DctB functions as a membrane-associated protein kinase that phosphorylates DctD in response to environmental signals.</text>
</comment>
<dbReference type="SUPFAM" id="SSF47384">
    <property type="entry name" value="Homodimeric domain of signal transducing histidine kinase"/>
    <property type="match status" value="1"/>
</dbReference>
<dbReference type="PANTHER" id="PTHR43065:SF46">
    <property type="entry name" value="C4-DICARBOXYLATE TRANSPORT SENSOR PROTEIN DCTB"/>
    <property type="match status" value="1"/>
</dbReference>
<keyword evidence="14 17" id="KW-0472">Membrane</keyword>
<evidence type="ECO:0000256" key="16">
    <source>
        <dbReference type="ARBA" id="ARBA00073143"/>
    </source>
</evidence>
<dbReference type="Pfam" id="PF00512">
    <property type="entry name" value="HisKA"/>
    <property type="match status" value="1"/>
</dbReference>
<keyword evidence="6" id="KW-0597">Phosphoprotein</keyword>
<dbReference type="Gene3D" id="1.10.287.130">
    <property type="match status" value="1"/>
</dbReference>
<dbReference type="EMBL" id="WHUT02000007">
    <property type="protein sequence ID" value="NUB45243.1"/>
    <property type="molecule type" value="Genomic_DNA"/>
</dbReference>
<dbReference type="InterPro" id="IPR036890">
    <property type="entry name" value="HATPase_C_sf"/>
</dbReference>
<dbReference type="InterPro" id="IPR036097">
    <property type="entry name" value="HisK_dim/P_sf"/>
</dbReference>
<comment type="caution">
    <text evidence="19">The sequence shown here is derived from an EMBL/GenBank/DDBJ whole genome shotgun (WGS) entry which is preliminary data.</text>
</comment>
<evidence type="ECO:0000256" key="3">
    <source>
        <dbReference type="ARBA" id="ARBA00012438"/>
    </source>
</evidence>
<evidence type="ECO:0000313" key="19">
    <source>
        <dbReference type="EMBL" id="NUB45243.1"/>
    </source>
</evidence>
<dbReference type="InterPro" id="IPR029151">
    <property type="entry name" value="Sensor-like_sf"/>
</dbReference>
<protein>
    <recommendedName>
        <fullName evidence="16">C4-dicarboxylate transport sensor protein DctB</fullName>
        <ecNumber evidence="3">2.7.13.3</ecNumber>
    </recommendedName>
</protein>
<dbReference type="PANTHER" id="PTHR43065">
    <property type="entry name" value="SENSOR HISTIDINE KINASE"/>
    <property type="match status" value="1"/>
</dbReference>
<feature type="transmembrane region" description="Helical" evidence="17">
    <location>
        <begin position="275"/>
        <end position="295"/>
    </location>
</feature>
<keyword evidence="11" id="KW-0067">ATP-binding</keyword>
<keyword evidence="13" id="KW-0902">Two-component regulatory system</keyword>
<dbReference type="AlphaFoldDB" id="A0A8X8GVT1"/>
<dbReference type="SUPFAM" id="SSF103190">
    <property type="entry name" value="Sensory domain-like"/>
    <property type="match status" value="1"/>
</dbReference>
<keyword evidence="12 17" id="KW-1133">Transmembrane helix</keyword>
<dbReference type="Gene3D" id="3.30.450.20">
    <property type="entry name" value="PAS domain"/>
    <property type="match status" value="2"/>
</dbReference>
<dbReference type="PROSITE" id="PS50109">
    <property type="entry name" value="HIS_KIN"/>
    <property type="match status" value="1"/>
</dbReference>
<evidence type="ECO:0000256" key="15">
    <source>
        <dbReference type="ARBA" id="ARBA00059004"/>
    </source>
</evidence>
<evidence type="ECO:0000256" key="5">
    <source>
        <dbReference type="ARBA" id="ARBA00022519"/>
    </source>
</evidence>
<feature type="domain" description="Histidine kinase" evidence="18">
    <location>
        <begin position="369"/>
        <end position="582"/>
    </location>
</feature>
<evidence type="ECO:0000256" key="7">
    <source>
        <dbReference type="ARBA" id="ARBA00022679"/>
    </source>
</evidence>
<keyword evidence="9" id="KW-0547">Nucleotide-binding</keyword>
<evidence type="ECO:0000256" key="1">
    <source>
        <dbReference type="ARBA" id="ARBA00000085"/>
    </source>
</evidence>
<organism evidence="19 20">
    <name type="scientific">Fertoeibacter niger</name>
    <dbReference type="NCBI Taxonomy" id="2656921"/>
    <lineage>
        <taxon>Bacteria</taxon>
        <taxon>Pseudomonadati</taxon>
        <taxon>Pseudomonadota</taxon>
        <taxon>Alphaproteobacteria</taxon>
        <taxon>Rhodobacterales</taxon>
        <taxon>Paracoccaceae</taxon>
        <taxon>Fertoeibacter</taxon>
    </lineage>
</organism>
<evidence type="ECO:0000313" key="20">
    <source>
        <dbReference type="Proteomes" id="UP000484076"/>
    </source>
</evidence>
<evidence type="ECO:0000256" key="8">
    <source>
        <dbReference type="ARBA" id="ARBA00022692"/>
    </source>
</evidence>
<evidence type="ECO:0000256" key="10">
    <source>
        <dbReference type="ARBA" id="ARBA00022777"/>
    </source>
</evidence>
<proteinExistence type="predicted"/>
<dbReference type="InterPro" id="IPR017055">
    <property type="entry name" value="Sig_transdc_His_kinase_DctB"/>
</dbReference>
<reference evidence="19" key="1">
    <citation type="submission" date="2020-05" db="EMBL/GenBank/DDBJ databases">
        <title>Fertoebacter nigrum gen. nov., sp. nov., a new member of the family Rhodobacteraceae.</title>
        <authorList>
            <person name="Szuroczki S."/>
            <person name="Abbaszade G."/>
            <person name="Buni D."/>
            <person name="Schumann P."/>
            <person name="Toth E."/>
        </authorList>
    </citation>
    <scope>NUCLEOTIDE SEQUENCE</scope>
    <source>
        <strain evidence="19">RG-N-1a</strain>
    </source>
</reference>